<evidence type="ECO:0000256" key="1">
    <source>
        <dbReference type="SAM" id="MobiDB-lite"/>
    </source>
</evidence>
<keyword evidence="3" id="KW-1185">Reference proteome</keyword>
<reference evidence="3" key="1">
    <citation type="journal article" date="2019" name="Int. J. Syst. Evol. Microbiol.">
        <title>The Global Catalogue of Microorganisms (GCM) 10K type strain sequencing project: providing services to taxonomists for standard genome sequencing and annotation.</title>
        <authorList>
            <consortium name="The Broad Institute Genomics Platform"/>
            <consortium name="The Broad Institute Genome Sequencing Center for Infectious Disease"/>
            <person name="Wu L."/>
            <person name="Ma J."/>
        </authorList>
    </citation>
    <scope>NUCLEOTIDE SEQUENCE [LARGE SCALE GENOMIC DNA]</scope>
    <source>
        <strain evidence="3">CECT 7806</strain>
    </source>
</reference>
<dbReference type="RefSeq" id="WP_238284662.1">
    <property type="nucleotide sequence ID" value="NZ_BPQS01000001.1"/>
</dbReference>
<comment type="caution">
    <text evidence="2">The sequence shown here is derived from an EMBL/GenBank/DDBJ whole genome shotgun (WGS) entry which is preliminary data.</text>
</comment>
<sequence>MKRRNRSIDDSILSDPVVTQDIIDDAEIYLLGRDGCNAFDRANSSEKIGIIADSIVKSHSSSMRQRYESIATAYSVYAMFKENRIISESMIEAAHKLKINVKNYYTPLRLIVELHINYGESETKEDVRRAGKLYSRDVTVIKNLIKRNIKPSEVVALSAKPGEGLHAWQRYKPDSEAEQASDPVRGSAEQASELVDIASEPIGELAAGWAAMMRAAMAKRDGRDVPLDNQAERTDDSSRVEPTGHHRDLLTWEGIDENGQKVQIFQQVNRLPQEFVKLIFGLATSFAAPR</sequence>
<dbReference type="Proteomes" id="UP001244297">
    <property type="component" value="Unassembled WGS sequence"/>
</dbReference>
<name>A0ABT8AN76_9HYPH</name>
<evidence type="ECO:0000313" key="3">
    <source>
        <dbReference type="Proteomes" id="UP001244297"/>
    </source>
</evidence>
<gene>
    <name evidence="2" type="ORF">QWZ18_11740</name>
</gene>
<organism evidence="2 3">
    <name type="scientific">Methylobacterium longum</name>
    <dbReference type="NCBI Taxonomy" id="767694"/>
    <lineage>
        <taxon>Bacteria</taxon>
        <taxon>Pseudomonadati</taxon>
        <taxon>Pseudomonadota</taxon>
        <taxon>Alphaproteobacteria</taxon>
        <taxon>Hyphomicrobiales</taxon>
        <taxon>Methylobacteriaceae</taxon>
        <taxon>Methylobacterium</taxon>
    </lineage>
</organism>
<evidence type="ECO:0000313" key="2">
    <source>
        <dbReference type="EMBL" id="MDN3571292.1"/>
    </source>
</evidence>
<accession>A0ABT8AN76</accession>
<feature type="region of interest" description="Disordered" evidence="1">
    <location>
        <begin position="222"/>
        <end position="246"/>
    </location>
</feature>
<protein>
    <submittedName>
        <fullName evidence="2">Uncharacterized protein</fullName>
    </submittedName>
</protein>
<dbReference type="EMBL" id="JAUFPT010000032">
    <property type="protein sequence ID" value="MDN3571292.1"/>
    <property type="molecule type" value="Genomic_DNA"/>
</dbReference>
<proteinExistence type="predicted"/>